<proteinExistence type="predicted"/>
<gene>
    <name evidence="1" type="ORF">FH972_017374</name>
</gene>
<accession>A0A5N6RM95</accession>
<keyword evidence="2" id="KW-1185">Reference proteome</keyword>
<name>A0A5N6RM95_9ROSI</name>
<evidence type="ECO:0000313" key="2">
    <source>
        <dbReference type="Proteomes" id="UP000327013"/>
    </source>
</evidence>
<sequence>MVLISENITENDMAAEQTLVPLATERQEEYDLEGGQQDFITPDSKMDGVKMSPTNENNSQNSTELENVTTGWEIQPYVEDPMKHFCRQSFNIQLISKVLKQLVTQSTSQLKQVSAWETKHGKTSVEISVSFKLPEDCAIDIAEVDKIIRPQVPQDGDLNNVNTQNVPQFSFSERLNGWNIERRLRSNGKSCDMVI</sequence>
<dbReference type="Proteomes" id="UP000327013">
    <property type="component" value="Chromosome 7"/>
</dbReference>
<dbReference type="AlphaFoldDB" id="A0A5N6RM95"/>
<organism evidence="1 2">
    <name type="scientific">Carpinus fangiana</name>
    <dbReference type="NCBI Taxonomy" id="176857"/>
    <lineage>
        <taxon>Eukaryota</taxon>
        <taxon>Viridiplantae</taxon>
        <taxon>Streptophyta</taxon>
        <taxon>Embryophyta</taxon>
        <taxon>Tracheophyta</taxon>
        <taxon>Spermatophyta</taxon>
        <taxon>Magnoliopsida</taxon>
        <taxon>eudicotyledons</taxon>
        <taxon>Gunneridae</taxon>
        <taxon>Pentapetalae</taxon>
        <taxon>rosids</taxon>
        <taxon>fabids</taxon>
        <taxon>Fagales</taxon>
        <taxon>Betulaceae</taxon>
        <taxon>Carpinus</taxon>
    </lineage>
</organism>
<protein>
    <submittedName>
        <fullName evidence="1">Uncharacterized protein</fullName>
    </submittedName>
</protein>
<dbReference type="OrthoDB" id="1752468at2759"/>
<evidence type="ECO:0000313" key="1">
    <source>
        <dbReference type="EMBL" id="KAE8099389.1"/>
    </source>
</evidence>
<reference evidence="1 2" key="1">
    <citation type="submission" date="2019-06" db="EMBL/GenBank/DDBJ databases">
        <title>A chromosomal-level reference genome of Carpinus fangiana (Coryloideae, Betulaceae).</title>
        <authorList>
            <person name="Yang X."/>
            <person name="Wang Z."/>
            <person name="Zhang L."/>
            <person name="Hao G."/>
            <person name="Liu J."/>
            <person name="Yang Y."/>
        </authorList>
    </citation>
    <scope>NUCLEOTIDE SEQUENCE [LARGE SCALE GENOMIC DNA]</scope>
    <source>
        <strain evidence="1">Cfa_2016G</strain>
        <tissue evidence="1">Leaf</tissue>
    </source>
</reference>
<dbReference type="EMBL" id="CM017327">
    <property type="protein sequence ID" value="KAE8099389.1"/>
    <property type="molecule type" value="Genomic_DNA"/>
</dbReference>